<dbReference type="AlphaFoldDB" id="A0A0G1H433"/>
<protein>
    <recommendedName>
        <fullName evidence="3">HicB family protein</fullName>
    </recommendedName>
</protein>
<gene>
    <name evidence="1" type="ORF">UW30_C0010G0004</name>
</gene>
<proteinExistence type="predicted"/>
<reference evidence="1 2" key="1">
    <citation type="journal article" date="2015" name="Nature">
        <title>rRNA introns, odd ribosomes, and small enigmatic genomes across a large radiation of phyla.</title>
        <authorList>
            <person name="Brown C.T."/>
            <person name="Hug L.A."/>
            <person name="Thomas B.C."/>
            <person name="Sharon I."/>
            <person name="Castelle C.J."/>
            <person name="Singh A."/>
            <person name="Wilkins M.J."/>
            <person name="Williams K.H."/>
            <person name="Banfield J.F."/>
        </authorList>
    </citation>
    <scope>NUCLEOTIDE SEQUENCE [LARGE SCALE GENOMIC DNA]</scope>
</reference>
<accession>A0A0G1H433</accession>
<dbReference type="EMBL" id="LCHU01000010">
    <property type="protein sequence ID" value="KKT41248.1"/>
    <property type="molecule type" value="Genomic_DNA"/>
</dbReference>
<dbReference type="SUPFAM" id="SSF143100">
    <property type="entry name" value="TTHA1013/TTHA0281-like"/>
    <property type="match status" value="1"/>
</dbReference>
<dbReference type="Gene3D" id="3.30.160.250">
    <property type="match status" value="1"/>
</dbReference>
<comment type="caution">
    <text evidence="1">The sequence shown here is derived from an EMBL/GenBank/DDBJ whole genome shotgun (WGS) entry which is preliminary data.</text>
</comment>
<evidence type="ECO:0000313" key="2">
    <source>
        <dbReference type="Proteomes" id="UP000034736"/>
    </source>
</evidence>
<dbReference type="InterPro" id="IPR035069">
    <property type="entry name" value="TTHA1013/TTHA0281-like"/>
</dbReference>
<organism evidence="1 2">
    <name type="scientific">Candidatus Giovannonibacteria bacterium GW2011_GWA2_44_13b</name>
    <dbReference type="NCBI Taxonomy" id="1618647"/>
    <lineage>
        <taxon>Bacteria</taxon>
        <taxon>Candidatus Giovannoniibacteriota</taxon>
    </lineage>
</organism>
<name>A0A0G1H433_9BACT</name>
<sequence>MTKLNAQLPVSVFKEGKHFIAYTPALDLSTSGKTHEQAMARFNEAADIFFEELAKKRHDRRSSVRMGWEKVKKHLAPPSLIAQESRQVEFNAGFYNTQQFANAGH</sequence>
<dbReference type="STRING" id="1618647.UW30_C0010G0004"/>
<dbReference type="Proteomes" id="UP000034736">
    <property type="component" value="Unassembled WGS sequence"/>
</dbReference>
<evidence type="ECO:0008006" key="3">
    <source>
        <dbReference type="Google" id="ProtNLM"/>
    </source>
</evidence>
<evidence type="ECO:0000313" key="1">
    <source>
        <dbReference type="EMBL" id="KKT41248.1"/>
    </source>
</evidence>